<name>A0A834IVL2_RHYFE</name>
<keyword evidence="2" id="KW-1185">Reference proteome</keyword>
<evidence type="ECO:0000313" key="1">
    <source>
        <dbReference type="EMBL" id="KAF7280587.1"/>
    </source>
</evidence>
<dbReference type="Proteomes" id="UP000625711">
    <property type="component" value="Unassembled WGS sequence"/>
</dbReference>
<reference evidence="1" key="1">
    <citation type="submission" date="2020-08" db="EMBL/GenBank/DDBJ databases">
        <title>Genome sequencing and assembly of the red palm weevil Rhynchophorus ferrugineus.</title>
        <authorList>
            <person name="Dias G.B."/>
            <person name="Bergman C.M."/>
            <person name="Manee M."/>
        </authorList>
    </citation>
    <scope>NUCLEOTIDE SEQUENCE</scope>
    <source>
        <strain evidence="1">AA-2017</strain>
        <tissue evidence="1">Whole larva</tissue>
    </source>
</reference>
<gene>
    <name evidence="1" type="ORF">GWI33_005714</name>
</gene>
<organism evidence="1 2">
    <name type="scientific">Rhynchophorus ferrugineus</name>
    <name type="common">Red palm weevil</name>
    <name type="synonym">Curculio ferrugineus</name>
    <dbReference type="NCBI Taxonomy" id="354439"/>
    <lineage>
        <taxon>Eukaryota</taxon>
        <taxon>Metazoa</taxon>
        <taxon>Ecdysozoa</taxon>
        <taxon>Arthropoda</taxon>
        <taxon>Hexapoda</taxon>
        <taxon>Insecta</taxon>
        <taxon>Pterygota</taxon>
        <taxon>Neoptera</taxon>
        <taxon>Endopterygota</taxon>
        <taxon>Coleoptera</taxon>
        <taxon>Polyphaga</taxon>
        <taxon>Cucujiformia</taxon>
        <taxon>Curculionidae</taxon>
        <taxon>Dryophthorinae</taxon>
        <taxon>Rhynchophorus</taxon>
    </lineage>
</organism>
<comment type="caution">
    <text evidence="1">The sequence shown here is derived from an EMBL/GenBank/DDBJ whole genome shotgun (WGS) entry which is preliminary data.</text>
</comment>
<dbReference type="AlphaFoldDB" id="A0A834IVL2"/>
<sequence length="97" mass="10952">MATGFDYASSSRLDHLAVNKGNCLRPNKRLIRTNWLSLREKPEPFCPVSNPAPLTPLRPWATAIDRRSEWEQVIWIYRDLAGRTSAGQLDGFGLVGQ</sequence>
<proteinExistence type="predicted"/>
<evidence type="ECO:0000313" key="2">
    <source>
        <dbReference type="Proteomes" id="UP000625711"/>
    </source>
</evidence>
<protein>
    <submittedName>
        <fullName evidence="1">Uncharacterized protein</fullName>
    </submittedName>
</protein>
<accession>A0A834IVL2</accession>
<dbReference type="EMBL" id="JAACXV010000282">
    <property type="protein sequence ID" value="KAF7280587.1"/>
    <property type="molecule type" value="Genomic_DNA"/>
</dbReference>